<dbReference type="Proteomes" id="UP001172778">
    <property type="component" value="Unassembled WGS sequence"/>
</dbReference>
<dbReference type="RefSeq" id="WP_284100387.1">
    <property type="nucleotide sequence ID" value="NZ_JARRAF010000007.1"/>
</dbReference>
<sequence>MLFLLTGLIVSQSAWAEGARQFRIVIAVPRAENTIEAAFRDYLKKRGLQIEYVSIRWSGKAEDSAKLVSDVRAAKPDLVYTWGTPTTLAIAGTYDTDAPQKYIRDIPIVFTTVSDPIGSKLLHSAEKPGRNLTGASHLAPLPVQLKAIATYRKFSRLGFIYNPKEPNAVNVKKELEKEAAKNQFVLLSEPVALGPDGQPDPKVLPDLVRKIAAEKADFLYMGPDTFVSLTNRDVVTATALEVNLPTFSATESAVRTSRALFGLFSAGPNVGRFAAYKAAQILDEGRAIETIPAETLQKFSLLINMPTAKALRVYPPLSLLNVADVVVTPPPPVTPANPQAALPSGGPVTPAAVGAK</sequence>
<dbReference type="CDD" id="cd06325">
    <property type="entry name" value="PBP1_ABC_unchar_transporter"/>
    <property type="match status" value="1"/>
</dbReference>
<evidence type="ECO:0000313" key="2">
    <source>
        <dbReference type="EMBL" id="MDK2124085.1"/>
    </source>
</evidence>
<feature type="region of interest" description="Disordered" evidence="1">
    <location>
        <begin position="335"/>
        <end position="356"/>
    </location>
</feature>
<accession>A0ABT7DVJ2</accession>
<dbReference type="Gene3D" id="3.40.50.2300">
    <property type="match status" value="2"/>
</dbReference>
<dbReference type="EMBL" id="JARRAF010000007">
    <property type="protein sequence ID" value="MDK2124085.1"/>
    <property type="molecule type" value="Genomic_DNA"/>
</dbReference>
<dbReference type="PANTHER" id="PTHR35271">
    <property type="entry name" value="ABC TRANSPORTER, SUBSTRATE-BINDING LIPOPROTEIN-RELATED"/>
    <property type="match status" value="1"/>
</dbReference>
<evidence type="ECO:0000313" key="3">
    <source>
        <dbReference type="Proteomes" id="UP001172778"/>
    </source>
</evidence>
<keyword evidence="3" id="KW-1185">Reference proteome</keyword>
<organism evidence="2 3">
    <name type="scientific">Parachitinimonas caeni</name>
    <dbReference type="NCBI Taxonomy" id="3031301"/>
    <lineage>
        <taxon>Bacteria</taxon>
        <taxon>Pseudomonadati</taxon>
        <taxon>Pseudomonadota</taxon>
        <taxon>Betaproteobacteria</taxon>
        <taxon>Neisseriales</taxon>
        <taxon>Chitinibacteraceae</taxon>
        <taxon>Parachitinimonas</taxon>
    </lineage>
</organism>
<evidence type="ECO:0000256" key="1">
    <source>
        <dbReference type="SAM" id="MobiDB-lite"/>
    </source>
</evidence>
<gene>
    <name evidence="2" type="ORF">PZA18_08505</name>
</gene>
<protein>
    <submittedName>
        <fullName evidence="2">ABC transporter substrate-binding protein</fullName>
    </submittedName>
</protein>
<dbReference type="PANTHER" id="PTHR35271:SF1">
    <property type="entry name" value="ABC TRANSPORTER, SUBSTRATE-BINDING LIPOPROTEIN"/>
    <property type="match status" value="1"/>
</dbReference>
<proteinExistence type="predicted"/>
<comment type="caution">
    <text evidence="2">The sequence shown here is derived from an EMBL/GenBank/DDBJ whole genome shotgun (WGS) entry which is preliminary data.</text>
</comment>
<reference evidence="2" key="1">
    <citation type="submission" date="2023-03" db="EMBL/GenBank/DDBJ databases">
        <title>Chitinimonas shenzhenensis gen. nov., sp. nov., a novel member of family Burkholderiaceae isolated from activated sludge collected in Shen Zhen, China.</title>
        <authorList>
            <person name="Wang X."/>
        </authorList>
    </citation>
    <scope>NUCLEOTIDE SEQUENCE</scope>
    <source>
        <strain evidence="2">DQS-5</strain>
    </source>
</reference>
<name>A0ABT7DVJ2_9NEIS</name>
<dbReference type="InterPro" id="IPR007487">
    <property type="entry name" value="ABC_transpt-TYRBP-like"/>
</dbReference>
<dbReference type="Pfam" id="PF04392">
    <property type="entry name" value="ABC_sub_bind"/>
    <property type="match status" value="1"/>
</dbReference>